<dbReference type="PIRSF" id="PIRSF036382">
    <property type="entry name" value="RR_antiterm"/>
    <property type="match status" value="1"/>
</dbReference>
<dbReference type="PATRIC" id="fig|1341156.4.peg.732"/>
<dbReference type="InterPro" id="IPR008327">
    <property type="entry name" value="Sig_transdc_resp-reg_antiterm"/>
</dbReference>
<dbReference type="PROSITE" id="PS50921">
    <property type="entry name" value="ANTAR"/>
    <property type="match status" value="1"/>
</dbReference>
<dbReference type="SUPFAM" id="SSF52172">
    <property type="entry name" value="CheY-like"/>
    <property type="match status" value="1"/>
</dbReference>
<dbReference type="InterPro" id="IPR011006">
    <property type="entry name" value="CheY-like_superfamily"/>
</dbReference>
<dbReference type="Gene3D" id="1.10.10.10">
    <property type="entry name" value="Winged helix-like DNA-binding domain superfamily/Winged helix DNA-binding domain"/>
    <property type="match status" value="1"/>
</dbReference>
<accession>A0A011WU09</accession>
<dbReference type="AlphaFoldDB" id="A0A011WU09"/>
<dbReference type="EMBL" id="JEOB01000001">
    <property type="protein sequence ID" value="EXM40480.1"/>
    <property type="molecule type" value="Genomic_DNA"/>
</dbReference>
<feature type="domain" description="ANTAR" evidence="1">
    <location>
        <begin position="124"/>
        <end position="185"/>
    </location>
</feature>
<evidence type="ECO:0000259" key="1">
    <source>
        <dbReference type="PROSITE" id="PS50921"/>
    </source>
</evidence>
<sequence length="190" mass="21619">MDRILIAAGSDKHVSALVSQLKEIFPGVRFSTVSTGRDARRVVSEQDFDMIVVSCPLPDENGTDLAEFVYSASDAMCVLLVKSDIYEDVADKVEDVGAMVISKPLNRELFYRAMRFTAAARKRMLGIRSENIKLQKKLEEIRSVNRAKLALMQYLGFTEQQAHRYIEKEAMDMRCTKLEVARKVIQMYEV</sequence>
<dbReference type="GO" id="GO:0003723">
    <property type="term" value="F:RNA binding"/>
    <property type="evidence" value="ECO:0007669"/>
    <property type="project" value="InterPro"/>
</dbReference>
<proteinExistence type="predicted"/>
<name>A0A011WU09_RUMAL</name>
<dbReference type="Gene3D" id="3.40.50.2300">
    <property type="match status" value="1"/>
</dbReference>
<dbReference type="OrthoDB" id="9808843at2"/>
<reference evidence="2 3" key="1">
    <citation type="submission" date="2013-06" db="EMBL/GenBank/DDBJ databases">
        <title>Rumen cellulosomics: divergent fiber-degrading strategies revealed by comparative genome-wide analysis of six Ruminococcal strains.</title>
        <authorList>
            <person name="Dassa B."/>
            <person name="Borovok I."/>
            <person name="Lamed R."/>
            <person name="Flint H."/>
            <person name="Yeoman C.J."/>
            <person name="White B."/>
            <person name="Bayer E.A."/>
        </authorList>
    </citation>
    <scope>NUCLEOTIDE SEQUENCE [LARGE SCALE GENOMIC DNA]</scope>
    <source>
        <strain evidence="2 3">SY3</strain>
    </source>
</reference>
<evidence type="ECO:0000313" key="3">
    <source>
        <dbReference type="Proteomes" id="UP000021369"/>
    </source>
</evidence>
<organism evidence="2 3">
    <name type="scientific">Ruminococcus albus SY3</name>
    <dbReference type="NCBI Taxonomy" id="1341156"/>
    <lineage>
        <taxon>Bacteria</taxon>
        <taxon>Bacillati</taxon>
        <taxon>Bacillota</taxon>
        <taxon>Clostridia</taxon>
        <taxon>Eubacteriales</taxon>
        <taxon>Oscillospiraceae</taxon>
        <taxon>Ruminococcus</taxon>
    </lineage>
</organism>
<dbReference type="InterPro" id="IPR036388">
    <property type="entry name" value="WH-like_DNA-bd_sf"/>
</dbReference>
<protein>
    <submittedName>
        <fullName evidence="2">Antitermination regulator</fullName>
    </submittedName>
</protein>
<comment type="caution">
    <text evidence="2">The sequence shown here is derived from an EMBL/GenBank/DDBJ whole genome shotgun (WGS) entry which is preliminary data.</text>
</comment>
<keyword evidence="3" id="KW-1185">Reference proteome</keyword>
<dbReference type="RefSeq" id="WP_024857305.1">
    <property type="nucleotide sequence ID" value="NZ_JEOB01000001.1"/>
</dbReference>
<dbReference type="Proteomes" id="UP000021369">
    <property type="component" value="Unassembled WGS sequence"/>
</dbReference>
<gene>
    <name evidence="2" type="ORF">RASY3_00995</name>
</gene>
<dbReference type="Pfam" id="PF03861">
    <property type="entry name" value="ANTAR"/>
    <property type="match status" value="1"/>
</dbReference>
<dbReference type="InterPro" id="IPR005561">
    <property type="entry name" value="ANTAR"/>
</dbReference>
<evidence type="ECO:0000313" key="2">
    <source>
        <dbReference type="EMBL" id="EXM40480.1"/>
    </source>
</evidence>
<dbReference type="SMART" id="SM01012">
    <property type="entry name" value="ANTAR"/>
    <property type="match status" value="1"/>
</dbReference>